<dbReference type="GO" id="GO:0043565">
    <property type="term" value="F:sequence-specific DNA binding"/>
    <property type="evidence" value="ECO:0007669"/>
    <property type="project" value="InterPro"/>
</dbReference>
<dbReference type="InterPro" id="IPR050204">
    <property type="entry name" value="AraC_XylS_family_regulators"/>
</dbReference>
<feature type="domain" description="HTH araC/xylS-type" evidence="4">
    <location>
        <begin position="211"/>
        <end position="309"/>
    </location>
</feature>
<keyword evidence="2 5" id="KW-0238">DNA-binding</keyword>
<dbReference type="Pfam" id="PF12833">
    <property type="entry name" value="HTH_18"/>
    <property type="match status" value="1"/>
</dbReference>
<evidence type="ECO:0000256" key="2">
    <source>
        <dbReference type="ARBA" id="ARBA00023125"/>
    </source>
</evidence>
<dbReference type="AlphaFoldDB" id="A0A931DWA7"/>
<evidence type="ECO:0000256" key="3">
    <source>
        <dbReference type="ARBA" id="ARBA00023163"/>
    </source>
</evidence>
<dbReference type="PROSITE" id="PS01124">
    <property type="entry name" value="HTH_ARAC_FAMILY_2"/>
    <property type="match status" value="1"/>
</dbReference>
<evidence type="ECO:0000313" key="5">
    <source>
        <dbReference type="EMBL" id="MBG6093908.1"/>
    </source>
</evidence>
<keyword evidence="3" id="KW-0804">Transcription</keyword>
<sequence length="331" mass="35000">MDVLAESLGGIQARGALFRQAVMDPPWALRFDVGVPLTLVTMLRGRAWAVPAEGEPVPLGPRDIALVRGPAPFTVADDPATPPGYRVTAADHCARADGTEAGAELFRGVRTCGVRPDAPALLLAGAFDGGSGAGGRLLRTLPGLLVVRDGAVLGPTLDLVAAEVATDRPGQQVVLDRLLDLTLVSALRAWFDRHPADAPPWYRAMEDPVAGPALALLHGDPARPWTVAALAAEAGVSRATLGRRFTERVGEPPMAYLARWRIAMAADLLRETDATVGSIARRVGYADAFALSVAFKRLYGTRPSEYRAAAAGGRGWSEATRYASESSQPWV</sequence>
<dbReference type="InterPro" id="IPR032783">
    <property type="entry name" value="AraC_lig"/>
</dbReference>
<dbReference type="Gene3D" id="1.10.10.60">
    <property type="entry name" value="Homeodomain-like"/>
    <property type="match status" value="2"/>
</dbReference>
<protein>
    <submittedName>
        <fullName evidence="5">AraC-like DNA-binding protein</fullName>
    </submittedName>
</protein>
<dbReference type="InterPro" id="IPR009057">
    <property type="entry name" value="Homeodomain-like_sf"/>
</dbReference>
<dbReference type="EMBL" id="JADOUA010000001">
    <property type="protein sequence ID" value="MBG6093908.1"/>
    <property type="molecule type" value="Genomic_DNA"/>
</dbReference>
<keyword evidence="6" id="KW-1185">Reference proteome</keyword>
<dbReference type="InterPro" id="IPR018060">
    <property type="entry name" value="HTH_AraC"/>
</dbReference>
<dbReference type="RefSeq" id="WP_197015909.1">
    <property type="nucleotide sequence ID" value="NZ_BAABES010000003.1"/>
</dbReference>
<evidence type="ECO:0000313" key="6">
    <source>
        <dbReference type="Proteomes" id="UP000614047"/>
    </source>
</evidence>
<name>A0A931DWA7_9ACTN</name>
<organism evidence="5 6">
    <name type="scientific">Actinomadura viridis</name>
    <dbReference type="NCBI Taxonomy" id="58110"/>
    <lineage>
        <taxon>Bacteria</taxon>
        <taxon>Bacillati</taxon>
        <taxon>Actinomycetota</taxon>
        <taxon>Actinomycetes</taxon>
        <taxon>Streptosporangiales</taxon>
        <taxon>Thermomonosporaceae</taxon>
        <taxon>Actinomadura</taxon>
    </lineage>
</organism>
<dbReference type="PANTHER" id="PTHR46796:SF13">
    <property type="entry name" value="HTH-TYPE TRANSCRIPTIONAL ACTIVATOR RHAS"/>
    <property type="match status" value="1"/>
</dbReference>
<evidence type="ECO:0000259" key="4">
    <source>
        <dbReference type="PROSITE" id="PS01124"/>
    </source>
</evidence>
<dbReference type="SUPFAM" id="SSF46689">
    <property type="entry name" value="Homeodomain-like"/>
    <property type="match status" value="2"/>
</dbReference>
<gene>
    <name evidence="5" type="ORF">IW256_008021</name>
</gene>
<dbReference type="Proteomes" id="UP000614047">
    <property type="component" value="Unassembled WGS sequence"/>
</dbReference>
<comment type="caution">
    <text evidence="5">The sequence shown here is derived from an EMBL/GenBank/DDBJ whole genome shotgun (WGS) entry which is preliminary data.</text>
</comment>
<keyword evidence="1" id="KW-0805">Transcription regulation</keyword>
<evidence type="ECO:0000256" key="1">
    <source>
        <dbReference type="ARBA" id="ARBA00023015"/>
    </source>
</evidence>
<reference evidence="5" key="1">
    <citation type="submission" date="2020-11" db="EMBL/GenBank/DDBJ databases">
        <title>Sequencing the genomes of 1000 actinobacteria strains.</title>
        <authorList>
            <person name="Klenk H.-P."/>
        </authorList>
    </citation>
    <scope>NUCLEOTIDE SEQUENCE</scope>
    <source>
        <strain evidence="5">DSM 43175</strain>
    </source>
</reference>
<proteinExistence type="predicted"/>
<dbReference type="SMART" id="SM00342">
    <property type="entry name" value="HTH_ARAC"/>
    <property type="match status" value="1"/>
</dbReference>
<dbReference type="GO" id="GO:0003700">
    <property type="term" value="F:DNA-binding transcription factor activity"/>
    <property type="evidence" value="ECO:0007669"/>
    <property type="project" value="InterPro"/>
</dbReference>
<accession>A0A931DWA7</accession>
<dbReference type="Pfam" id="PF12852">
    <property type="entry name" value="Cupin_6"/>
    <property type="match status" value="1"/>
</dbReference>
<dbReference type="PANTHER" id="PTHR46796">
    <property type="entry name" value="HTH-TYPE TRANSCRIPTIONAL ACTIVATOR RHAS-RELATED"/>
    <property type="match status" value="1"/>
</dbReference>